<accession>A0A267DAY6</accession>
<dbReference type="AlphaFoldDB" id="A0A267DAY6"/>
<gene>
    <name evidence="1" type="ORF">BOX15_Mlig017806g1</name>
</gene>
<sequence length="265" mass="29065">VECFAGVCLSWGCSPLMAMTFSLSGVRAEPELRRTRVPASQLVSGNVIAHDDRVQIVLSVQRPADPKTAYKFEILDYLRVNTDTTRHTKQVRIVIDPTEHDKIQLVRHSEPDLQCPILRTWKQKDLPSITEQPVAQVTDLQPGDAVCIREKSDAHPLETNLPGLHAIVKGVNKDDSKGLSVDVICFGGEGTLCIGAVQVPEKGTCLVHYTSKSVQSCWLQESKRYRKRWLGLAPTVTPAPGTTHATLSAGAASITRPTRLGTWAL</sequence>
<name>A0A267DAY6_9PLAT</name>
<protein>
    <submittedName>
        <fullName evidence="1">Uncharacterized protein</fullName>
    </submittedName>
</protein>
<keyword evidence="2" id="KW-1185">Reference proteome</keyword>
<organism evidence="1 2">
    <name type="scientific">Macrostomum lignano</name>
    <dbReference type="NCBI Taxonomy" id="282301"/>
    <lineage>
        <taxon>Eukaryota</taxon>
        <taxon>Metazoa</taxon>
        <taxon>Spiralia</taxon>
        <taxon>Lophotrochozoa</taxon>
        <taxon>Platyhelminthes</taxon>
        <taxon>Rhabditophora</taxon>
        <taxon>Macrostomorpha</taxon>
        <taxon>Macrostomida</taxon>
        <taxon>Macrostomidae</taxon>
        <taxon>Macrostomum</taxon>
    </lineage>
</organism>
<proteinExistence type="predicted"/>
<evidence type="ECO:0000313" key="1">
    <source>
        <dbReference type="EMBL" id="PAA46453.1"/>
    </source>
</evidence>
<feature type="non-terminal residue" evidence="1">
    <location>
        <position position="1"/>
    </location>
</feature>
<evidence type="ECO:0000313" key="2">
    <source>
        <dbReference type="Proteomes" id="UP000215902"/>
    </source>
</evidence>
<comment type="caution">
    <text evidence="1">The sequence shown here is derived from an EMBL/GenBank/DDBJ whole genome shotgun (WGS) entry which is preliminary data.</text>
</comment>
<dbReference type="EMBL" id="NIVC01004852">
    <property type="protein sequence ID" value="PAA46453.1"/>
    <property type="molecule type" value="Genomic_DNA"/>
</dbReference>
<reference evidence="1 2" key="1">
    <citation type="submission" date="2017-06" db="EMBL/GenBank/DDBJ databases">
        <title>A platform for efficient transgenesis in Macrostomum lignano, a flatworm model organism for stem cell research.</title>
        <authorList>
            <person name="Berezikov E."/>
        </authorList>
    </citation>
    <scope>NUCLEOTIDE SEQUENCE [LARGE SCALE GENOMIC DNA]</scope>
    <source>
        <strain evidence="1">DV1</strain>
        <tissue evidence="1">Whole organism</tissue>
    </source>
</reference>
<dbReference type="Proteomes" id="UP000215902">
    <property type="component" value="Unassembled WGS sequence"/>
</dbReference>